<dbReference type="VEuPathDB" id="FungiDB:RO3G_14920"/>
<evidence type="ECO:0000256" key="1">
    <source>
        <dbReference type="ARBA" id="ARBA00022723"/>
    </source>
</evidence>
<dbReference type="Pfam" id="PF04082">
    <property type="entry name" value="Fungal_trans"/>
    <property type="match status" value="1"/>
</dbReference>
<evidence type="ECO:0000259" key="8">
    <source>
        <dbReference type="Pfam" id="PF04082"/>
    </source>
</evidence>
<dbReference type="PANTHER" id="PTHR31313">
    <property type="entry name" value="TY1 ENHANCER ACTIVATOR"/>
    <property type="match status" value="1"/>
</dbReference>
<keyword evidence="6" id="KW-0539">Nucleus</keyword>
<reference evidence="9 10" key="1">
    <citation type="journal article" date="2009" name="PLoS Genet.">
        <title>Genomic analysis of the basal lineage fungus Rhizopus oryzae reveals a whole-genome duplication.</title>
        <authorList>
            <person name="Ma L.-J."/>
            <person name="Ibrahim A.S."/>
            <person name="Skory C."/>
            <person name="Grabherr M.G."/>
            <person name="Burger G."/>
            <person name="Butler M."/>
            <person name="Elias M."/>
            <person name="Idnurm A."/>
            <person name="Lang B.F."/>
            <person name="Sone T."/>
            <person name="Abe A."/>
            <person name="Calvo S.E."/>
            <person name="Corrochano L.M."/>
            <person name="Engels R."/>
            <person name="Fu J."/>
            <person name="Hansberg W."/>
            <person name="Kim J.-M."/>
            <person name="Kodira C.D."/>
            <person name="Koehrsen M.J."/>
            <person name="Liu B."/>
            <person name="Miranda-Saavedra D."/>
            <person name="O'Leary S."/>
            <person name="Ortiz-Castellanos L."/>
            <person name="Poulter R."/>
            <person name="Rodriguez-Romero J."/>
            <person name="Ruiz-Herrera J."/>
            <person name="Shen Y.-Q."/>
            <person name="Zeng Q."/>
            <person name="Galagan J."/>
            <person name="Birren B.W."/>
            <person name="Cuomo C.A."/>
            <person name="Wickes B.L."/>
        </authorList>
    </citation>
    <scope>NUCLEOTIDE SEQUENCE [LARGE SCALE GENOMIC DNA]</scope>
    <source>
        <strain evidence="10">RA 99-880 / ATCC MYA-4621 / FGSC 9543 / NRRL 43880</strain>
    </source>
</reference>
<dbReference type="STRING" id="246409.I1CP29"/>
<keyword evidence="5" id="KW-0804">Transcription</keyword>
<dbReference type="GO" id="GO:0003677">
    <property type="term" value="F:DNA binding"/>
    <property type="evidence" value="ECO:0007669"/>
    <property type="project" value="UniProtKB-KW"/>
</dbReference>
<evidence type="ECO:0000256" key="5">
    <source>
        <dbReference type="ARBA" id="ARBA00023163"/>
    </source>
</evidence>
<keyword evidence="4" id="KW-0238">DNA-binding</keyword>
<dbReference type="InParanoid" id="I1CP29"/>
<evidence type="ECO:0000256" key="7">
    <source>
        <dbReference type="SAM" id="MobiDB-lite"/>
    </source>
</evidence>
<dbReference type="EMBL" id="CH476746">
    <property type="protein sequence ID" value="EIE90209.1"/>
    <property type="molecule type" value="Genomic_DNA"/>
</dbReference>
<dbReference type="AlphaFoldDB" id="I1CP29"/>
<dbReference type="GO" id="GO:0046872">
    <property type="term" value="F:metal ion binding"/>
    <property type="evidence" value="ECO:0007669"/>
    <property type="project" value="UniProtKB-KW"/>
</dbReference>
<evidence type="ECO:0000256" key="3">
    <source>
        <dbReference type="ARBA" id="ARBA00023015"/>
    </source>
</evidence>
<feature type="region of interest" description="Disordered" evidence="7">
    <location>
        <begin position="1"/>
        <end position="23"/>
    </location>
</feature>
<dbReference type="GeneID" id="93621885"/>
<evidence type="ECO:0000256" key="6">
    <source>
        <dbReference type="ARBA" id="ARBA00023242"/>
    </source>
</evidence>
<dbReference type="RefSeq" id="XP_067525605.1">
    <property type="nucleotide sequence ID" value="XM_067669504.1"/>
</dbReference>
<protein>
    <recommendedName>
        <fullName evidence="8">Xylanolytic transcriptional activator regulatory domain-containing protein</fullName>
    </recommendedName>
</protein>
<dbReference type="OMA" id="CKITEVD"/>
<proteinExistence type="predicted"/>
<evidence type="ECO:0000313" key="9">
    <source>
        <dbReference type="EMBL" id="EIE90209.1"/>
    </source>
</evidence>
<keyword evidence="1" id="KW-0479">Metal-binding</keyword>
<evidence type="ECO:0000256" key="4">
    <source>
        <dbReference type="ARBA" id="ARBA00023125"/>
    </source>
</evidence>
<name>I1CP29_RHIO9</name>
<gene>
    <name evidence="9" type="ORF">RO3G_14920</name>
</gene>
<dbReference type="InterPro" id="IPR051615">
    <property type="entry name" value="Transcr_Regulatory_Elem"/>
</dbReference>
<dbReference type="PANTHER" id="PTHR31313:SF81">
    <property type="entry name" value="TY1 ENHANCER ACTIVATOR"/>
    <property type="match status" value="1"/>
</dbReference>
<dbReference type="OrthoDB" id="1924787at2759"/>
<sequence length="530" mass="59281">MTQGKSATEESMKRKRVDIEPTPGMERKGKVIRYHGSSSGYHLVGNIFSSAETQESDTTGNHSTVILESKEETPKEFRIPSVYGNKTYRLRKLDLNDDDLMIVRDATADEEATRIAADTREVIDDLIPRSVIVSLVNVSDDPLFENASVKRDEIYRILTDRAAVLFRTVYLVPRIATIQALVLIANQPVYSGISHKNWILAGMAVRMAQDLGLHRTLKTVDAADFNKKRKRICFVKLSEILGDVLCHVYSARAKAQGYLTKAMEQTVSGLQRMLEQWYANVPEMYKITEIDMQNLTLNPTLFADTPKLTQGGPLTVCYYAIIVLLHRPFIVLEKDAPHMPFIANSVATCIQAAKLCVSIAQMIPNDSLVTFGWNSACYSVFVAALIHAYNSVNSNPIIANEAKEHLRISKDIILDPITKNAPAGNLMSAFLRSIPSLLEEASLQQTDSRQHDTRPLAPMSVQHMLSEEEQQQQVRPNENTLEEQLSWLFNMPDSIFWQGLFPNVNPVFPEGATGGSRGFESEACATSRME</sequence>
<feature type="domain" description="Xylanolytic transcriptional activator regulatory" evidence="8">
    <location>
        <begin position="161"/>
        <end position="233"/>
    </location>
</feature>
<evidence type="ECO:0000256" key="2">
    <source>
        <dbReference type="ARBA" id="ARBA00022833"/>
    </source>
</evidence>
<keyword evidence="3" id="KW-0805">Transcription regulation</keyword>
<keyword evidence="2" id="KW-0862">Zinc</keyword>
<accession>I1CP29</accession>
<dbReference type="Proteomes" id="UP000009138">
    <property type="component" value="Unassembled WGS sequence"/>
</dbReference>
<organism evidence="9 10">
    <name type="scientific">Rhizopus delemar (strain RA 99-880 / ATCC MYA-4621 / FGSC 9543 / NRRL 43880)</name>
    <name type="common">Mucormycosis agent</name>
    <name type="synonym">Rhizopus arrhizus var. delemar</name>
    <dbReference type="NCBI Taxonomy" id="246409"/>
    <lineage>
        <taxon>Eukaryota</taxon>
        <taxon>Fungi</taxon>
        <taxon>Fungi incertae sedis</taxon>
        <taxon>Mucoromycota</taxon>
        <taxon>Mucoromycotina</taxon>
        <taxon>Mucoromycetes</taxon>
        <taxon>Mucorales</taxon>
        <taxon>Mucorineae</taxon>
        <taxon>Rhizopodaceae</taxon>
        <taxon>Rhizopus</taxon>
    </lineage>
</organism>
<dbReference type="CDD" id="cd12148">
    <property type="entry name" value="fungal_TF_MHR"/>
    <property type="match status" value="1"/>
</dbReference>
<dbReference type="InterPro" id="IPR007219">
    <property type="entry name" value="XnlR_reg_dom"/>
</dbReference>
<keyword evidence="10" id="KW-1185">Reference proteome</keyword>
<dbReference type="eggNOG" id="ENOG502RUSS">
    <property type="taxonomic scope" value="Eukaryota"/>
</dbReference>
<evidence type="ECO:0000313" key="10">
    <source>
        <dbReference type="Proteomes" id="UP000009138"/>
    </source>
</evidence>